<name>A0A7W9D343_9HYPH</name>
<dbReference type="EMBL" id="JACHBI010000010">
    <property type="protein sequence ID" value="MBB5576064.1"/>
    <property type="molecule type" value="Genomic_DNA"/>
</dbReference>
<organism evidence="1 2">
    <name type="scientific">Rhizobium paranaense</name>
    <dbReference type="NCBI Taxonomy" id="1650438"/>
    <lineage>
        <taxon>Bacteria</taxon>
        <taxon>Pseudomonadati</taxon>
        <taxon>Pseudomonadota</taxon>
        <taxon>Alphaproteobacteria</taxon>
        <taxon>Hyphomicrobiales</taxon>
        <taxon>Rhizobiaceae</taxon>
        <taxon>Rhizobium/Agrobacterium group</taxon>
        <taxon>Rhizobium</taxon>
    </lineage>
</organism>
<accession>A0A7W9D343</accession>
<dbReference type="Proteomes" id="UP000549882">
    <property type="component" value="Unassembled WGS sequence"/>
</dbReference>
<dbReference type="RefSeq" id="WP_183939649.1">
    <property type="nucleotide sequence ID" value="NZ_JACHBI010000010.1"/>
</dbReference>
<comment type="caution">
    <text evidence="1">The sequence shown here is derived from an EMBL/GenBank/DDBJ whole genome shotgun (WGS) entry which is preliminary data.</text>
</comment>
<keyword evidence="2" id="KW-1185">Reference proteome</keyword>
<gene>
    <name evidence="1" type="ORF">GGD50_004699</name>
</gene>
<protein>
    <submittedName>
        <fullName evidence="1">Uncharacterized protein</fullName>
    </submittedName>
</protein>
<evidence type="ECO:0000313" key="2">
    <source>
        <dbReference type="Proteomes" id="UP000549882"/>
    </source>
</evidence>
<evidence type="ECO:0000313" key="1">
    <source>
        <dbReference type="EMBL" id="MBB5576064.1"/>
    </source>
</evidence>
<sequence>MNATGTRTGEALLAAAGYAFPHHQDCDFRLDPTGNNEWQIMVLSPRACEWVRKELCTPFGQCLSNGFKVDILSADQFLKQAHALGFRTEFVGGSGRDLF</sequence>
<proteinExistence type="predicted"/>
<reference evidence="1 2" key="1">
    <citation type="submission" date="2020-08" db="EMBL/GenBank/DDBJ databases">
        <title>Genomic Encyclopedia of Type Strains, Phase IV (KMG-V): Genome sequencing to study the core and pangenomes of soil and plant-associated prokaryotes.</title>
        <authorList>
            <person name="Whitman W."/>
        </authorList>
    </citation>
    <scope>NUCLEOTIDE SEQUENCE [LARGE SCALE GENOMIC DNA]</scope>
    <source>
        <strain evidence="1 2">SEMIA 4064</strain>
    </source>
</reference>
<dbReference type="AlphaFoldDB" id="A0A7W9D343"/>